<feature type="compositionally biased region" description="Basic and acidic residues" evidence="1">
    <location>
        <begin position="1"/>
        <end position="11"/>
    </location>
</feature>
<reference evidence="2 3" key="1">
    <citation type="submission" date="2020-11" db="EMBL/GenBank/DDBJ databases">
        <authorList>
            <person name="Wallbank WR R."/>
            <person name="Pardo Diaz C."/>
            <person name="Kozak K."/>
            <person name="Martin S."/>
            <person name="Jiggins C."/>
            <person name="Moest M."/>
            <person name="Warren A I."/>
            <person name="Generalovic N T."/>
            <person name="Byers J.R.P. K."/>
            <person name="Montejo-Kovacevich G."/>
            <person name="Yen C E."/>
        </authorList>
    </citation>
    <scope>NUCLEOTIDE SEQUENCE [LARGE SCALE GENOMIC DNA]</scope>
</reference>
<feature type="region of interest" description="Disordered" evidence="1">
    <location>
        <begin position="1"/>
        <end position="48"/>
    </location>
</feature>
<dbReference type="InParanoid" id="A0A7R8YNZ7"/>
<dbReference type="PANTHER" id="PTHR21520">
    <property type="entry name" value="GLUTAMATE-RICH PROTEIN 2"/>
    <property type="match status" value="1"/>
</dbReference>
<dbReference type="PANTHER" id="PTHR21520:SF2">
    <property type="entry name" value="GLUTAMATE-RICH PROTEIN 2"/>
    <property type="match status" value="1"/>
</dbReference>
<accession>A0A7R8YNZ7</accession>
<dbReference type="InterPro" id="IPR028061">
    <property type="entry name" value="Fis1_TPR_C"/>
</dbReference>
<feature type="compositionally biased region" description="Basic and acidic residues" evidence="1">
    <location>
        <begin position="20"/>
        <end position="47"/>
    </location>
</feature>
<dbReference type="Proteomes" id="UP000594454">
    <property type="component" value="Chromosome 1"/>
</dbReference>
<protein>
    <recommendedName>
        <fullName evidence="4">Glutamate-rich protein 2</fullName>
    </recommendedName>
</protein>
<gene>
    <name evidence="2" type="ORF">HERILL_LOCUS3377</name>
</gene>
<evidence type="ECO:0000313" key="3">
    <source>
        <dbReference type="Proteomes" id="UP000594454"/>
    </source>
</evidence>
<keyword evidence="3" id="KW-1185">Reference proteome</keyword>
<dbReference type="AlphaFoldDB" id="A0A7R8YNZ7"/>
<dbReference type="SUPFAM" id="SSF48452">
    <property type="entry name" value="TPR-like"/>
    <property type="match status" value="1"/>
</dbReference>
<dbReference type="InterPro" id="IPR011990">
    <property type="entry name" value="TPR-like_helical_dom_sf"/>
</dbReference>
<evidence type="ECO:0000256" key="1">
    <source>
        <dbReference type="SAM" id="MobiDB-lite"/>
    </source>
</evidence>
<evidence type="ECO:0008006" key="4">
    <source>
        <dbReference type="Google" id="ProtNLM"/>
    </source>
</evidence>
<evidence type="ECO:0000313" key="2">
    <source>
        <dbReference type="EMBL" id="CAD7080211.1"/>
    </source>
</evidence>
<name>A0A7R8YNZ7_HERIL</name>
<sequence length="172" mass="19276">MNPGGRKDSHYFGRLPFTEDDQKLHPGKECKDAKMNESSKSTEEKSAPMEVLTEFLSLVMTKDYRNALKYCELILKYEPDNKTVQEFHPMILEKIKAQEELDIDARHTETSSTEESQDSTNTLGDENGAEDEATSHDETDDSQLSSGSSTDSRRSSDSSEDSDSCSVPQHIS</sequence>
<feature type="region of interest" description="Disordered" evidence="1">
    <location>
        <begin position="102"/>
        <end position="172"/>
    </location>
</feature>
<dbReference type="EMBL" id="LR899009">
    <property type="protein sequence ID" value="CAD7080211.1"/>
    <property type="molecule type" value="Genomic_DNA"/>
</dbReference>
<dbReference type="OrthoDB" id="9950633at2759"/>
<dbReference type="Pfam" id="PF14853">
    <property type="entry name" value="Fis1_TPR_C"/>
    <property type="match status" value="1"/>
</dbReference>
<organism evidence="2 3">
    <name type="scientific">Hermetia illucens</name>
    <name type="common">Black soldier fly</name>
    <dbReference type="NCBI Taxonomy" id="343691"/>
    <lineage>
        <taxon>Eukaryota</taxon>
        <taxon>Metazoa</taxon>
        <taxon>Ecdysozoa</taxon>
        <taxon>Arthropoda</taxon>
        <taxon>Hexapoda</taxon>
        <taxon>Insecta</taxon>
        <taxon>Pterygota</taxon>
        <taxon>Neoptera</taxon>
        <taxon>Endopterygota</taxon>
        <taxon>Diptera</taxon>
        <taxon>Brachycera</taxon>
        <taxon>Stratiomyomorpha</taxon>
        <taxon>Stratiomyidae</taxon>
        <taxon>Hermetiinae</taxon>
        <taxon>Hermetia</taxon>
    </lineage>
</organism>
<dbReference type="InterPro" id="IPR026703">
    <property type="entry name" value="ERICH2"/>
</dbReference>
<proteinExistence type="predicted"/>
<dbReference type="Gene3D" id="1.25.40.10">
    <property type="entry name" value="Tetratricopeptide repeat domain"/>
    <property type="match status" value="1"/>
</dbReference>